<keyword evidence="1" id="KW-1133">Transmembrane helix</keyword>
<keyword evidence="3" id="KW-1185">Reference proteome</keyword>
<dbReference type="Proteomes" id="UP000036681">
    <property type="component" value="Unplaced"/>
</dbReference>
<proteinExistence type="predicted"/>
<evidence type="ECO:0000256" key="2">
    <source>
        <dbReference type="SAM" id="SignalP"/>
    </source>
</evidence>
<reference evidence="4" key="1">
    <citation type="submission" date="2017-02" db="UniProtKB">
        <authorList>
            <consortium name="WormBaseParasite"/>
        </authorList>
    </citation>
    <scope>IDENTIFICATION</scope>
</reference>
<protein>
    <submittedName>
        <fullName evidence="4">Tectonic domain-containing protein</fullName>
    </submittedName>
</protein>
<keyword evidence="1" id="KW-0472">Membrane</keyword>
<keyword evidence="1" id="KW-0812">Transmembrane</keyword>
<keyword evidence="2" id="KW-0732">Signal</keyword>
<organism evidence="3 4">
    <name type="scientific">Ascaris lumbricoides</name>
    <name type="common">Giant roundworm</name>
    <dbReference type="NCBI Taxonomy" id="6252"/>
    <lineage>
        <taxon>Eukaryota</taxon>
        <taxon>Metazoa</taxon>
        <taxon>Ecdysozoa</taxon>
        <taxon>Nematoda</taxon>
        <taxon>Chromadorea</taxon>
        <taxon>Rhabditida</taxon>
        <taxon>Spirurina</taxon>
        <taxon>Ascaridomorpha</taxon>
        <taxon>Ascaridoidea</taxon>
        <taxon>Ascarididae</taxon>
        <taxon>Ascaris</taxon>
    </lineage>
</organism>
<sequence>MTMLFGHRSLHLLYAVLAIFTLAEFHAPNPSIPRLSPFTVIGGYSPYIKTIYDGTSKPLLKGSITVSAPAPSPIFTRSFRGNVCAPLPELSADTCHRTLTPTSLCSQMTSNETICINSENEDNDTQILIDSTTYERNHSQYRIGDEIIANGLLRLYSPGIDGLCSPSRTIPLKFGFNITTQCLWPISSMKECNSIQIKDHLLSYITAKTVCDREGENCFTPILIDERNETSQNDGYENIFMLSIVVVTQQDTIIGLKIRFDSAKNHEDGCFLTSDVSFVELAYSSRIARQRLSRFDMSERRLRCPSEVTCLKEFAYFLTLIDYHSSTAQFIILLPFLFIALIFLSFCYLF</sequence>
<feature type="signal peptide" evidence="2">
    <location>
        <begin position="1"/>
        <end position="18"/>
    </location>
</feature>
<accession>A0A0M3IEC1</accession>
<dbReference type="WBParaSite" id="ALUE_0001643601-mRNA-1">
    <property type="protein sequence ID" value="ALUE_0001643601-mRNA-1"/>
    <property type="gene ID" value="ALUE_0001643601"/>
</dbReference>
<feature type="chain" id="PRO_5005657152" evidence="2">
    <location>
        <begin position="19"/>
        <end position="350"/>
    </location>
</feature>
<dbReference type="AlphaFoldDB" id="A0A0M3IEC1"/>
<evidence type="ECO:0000313" key="4">
    <source>
        <dbReference type="WBParaSite" id="ALUE_0001643601-mRNA-1"/>
    </source>
</evidence>
<evidence type="ECO:0000313" key="3">
    <source>
        <dbReference type="Proteomes" id="UP000036681"/>
    </source>
</evidence>
<name>A0A0M3IEC1_ASCLU</name>
<evidence type="ECO:0000256" key="1">
    <source>
        <dbReference type="SAM" id="Phobius"/>
    </source>
</evidence>
<feature type="transmembrane region" description="Helical" evidence="1">
    <location>
        <begin position="330"/>
        <end position="349"/>
    </location>
</feature>